<dbReference type="Pfam" id="PF00076">
    <property type="entry name" value="RRM_1"/>
    <property type="match status" value="2"/>
</dbReference>
<dbReference type="InterPro" id="IPR035979">
    <property type="entry name" value="RBD_domain_sf"/>
</dbReference>
<dbReference type="InterPro" id="IPR003954">
    <property type="entry name" value="RRM_euk-type"/>
</dbReference>
<dbReference type="CDD" id="cd00590">
    <property type="entry name" value="RRM_SF"/>
    <property type="match status" value="1"/>
</dbReference>
<accession>A0A9W8HUI5</accession>
<dbReference type="CDD" id="cd12285">
    <property type="entry name" value="RRM3_RBM39_like"/>
    <property type="match status" value="1"/>
</dbReference>
<dbReference type="AlphaFoldDB" id="A0A9W8HUI5"/>
<feature type="compositionally biased region" description="Polar residues" evidence="2">
    <location>
        <begin position="27"/>
        <end position="45"/>
    </location>
</feature>
<feature type="compositionally biased region" description="Basic and acidic residues" evidence="2">
    <location>
        <begin position="101"/>
        <end position="144"/>
    </location>
</feature>
<comment type="caution">
    <text evidence="4">The sequence shown here is derived from an EMBL/GenBank/DDBJ whole genome shotgun (WGS) entry which is preliminary data.</text>
</comment>
<feature type="domain" description="RRM" evidence="3">
    <location>
        <begin position="197"/>
        <end position="274"/>
    </location>
</feature>
<dbReference type="Proteomes" id="UP001140094">
    <property type="component" value="Unassembled WGS sequence"/>
</dbReference>
<feature type="compositionally biased region" description="Basic and acidic residues" evidence="2">
    <location>
        <begin position="389"/>
        <end position="400"/>
    </location>
</feature>
<dbReference type="InterPro" id="IPR012677">
    <property type="entry name" value="Nucleotide-bd_a/b_plait_sf"/>
</dbReference>
<evidence type="ECO:0000313" key="5">
    <source>
        <dbReference type="Proteomes" id="UP001140094"/>
    </source>
</evidence>
<feature type="compositionally biased region" description="Basic and acidic residues" evidence="2">
    <location>
        <begin position="47"/>
        <end position="78"/>
    </location>
</feature>
<dbReference type="SMART" id="SM00360">
    <property type="entry name" value="RRM"/>
    <property type="match status" value="3"/>
</dbReference>
<keyword evidence="1" id="KW-0694">RNA-binding</keyword>
<sequence>MAEEIDVDALLDAPFKHSKVVEEQKTNTEANVSSTIKAKQESASAVSREDGHVAEVNKDDASGSAKEREATSRHDPLSRVRARSPSRTSRSRHRSSRSRRRYEDDDDYHRYAEHRDRRRRVDDSPRDYDRDRYRDYDREQYDHRLPRRGSSRRRSSSRSIDNYGRSRSVSLERRYRRRSRSSRSPSPEVDESERDLRTIFAMQLSARLRRSDLVDFFSRAGRVRDAQIVSEKGSRRSRGVAYVEFYAIDSAIKAVALSGERLLGVPIIVQPSEAEKNRRSTNKQYSTDGAPVGASDPANCLVFIRELLVNIAPSDMQQFFDLFGVVDYCHVEPAPATQSDPHSDPEWVAFVRFDAPAPAHHAAEKLNGLKLFGARLRVRMARKSEQEYEQRRIAKQKEKQQQQQKEVATGEEEAAAADSTAMVVSPEPAPKQSTNSASSAEPRQVLLLKNMVDPREETEPNWRDELSEDVKGECLKFGRIVSVTVSHGMDGDIFVHFADAESAERARQSMNARWFGGRKIEAELLATTPYHQQMSPELST</sequence>
<organism evidence="4 5">
    <name type="scientific">Coemansia guatemalensis</name>
    <dbReference type="NCBI Taxonomy" id="2761395"/>
    <lineage>
        <taxon>Eukaryota</taxon>
        <taxon>Fungi</taxon>
        <taxon>Fungi incertae sedis</taxon>
        <taxon>Zoopagomycota</taxon>
        <taxon>Kickxellomycotina</taxon>
        <taxon>Kickxellomycetes</taxon>
        <taxon>Kickxellales</taxon>
        <taxon>Kickxellaceae</taxon>
        <taxon>Coemansia</taxon>
    </lineage>
</organism>
<feature type="domain" description="RRM" evidence="3">
    <location>
        <begin position="444"/>
        <end position="527"/>
    </location>
</feature>
<feature type="compositionally biased region" description="Basic residues" evidence="2">
    <location>
        <begin position="80"/>
        <end position="100"/>
    </location>
</feature>
<dbReference type="InterPro" id="IPR006509">
    <property type="entry name" value="RBM39_SF"/>
</dbReference>
<feature type="compositionally biased region" description="Polar residues" evidence="2">
    <location>
        <begin position="431"/>
        <end position="441"/>
    </location>
</feature>
<dbReference type="SUPFAM" id="SSF54928">
    <property type="entry name" value="RNA-binding domain, RBD"/>
    <property type="match status" value="2"/>
</dbReference>
<dbReference type="Gene3D" id="3.30.70.330">
    <property type="match status" value="3"/>
</dbReference>
<evidence type="ECO:0000256" key="2">
    <source>
        <dbReference type="SAM" id="MobiDB-lite"/>
    </source>
</evidence>
<evidence type="ECO:0000259" key="3">
    <source>
        <dbReference type="PROSITE" id="PS50102"/>
    </source>
</evidence>
<dbReference type="PROSITE" id="PS50102">
    <property type="entry name" value="RRM"/>
    <property type="match status" value="3"/>
</dbReference>
<dbReference type="GO" id="GO:0003723">
    <property type="term" value="F:RNA binding"/>
    <property type="evidence" value="ECO:0007669"/>
    <property type="project" value="UniProtKB-UniRule"/>
</dbReference>
<reference evidence="4" key="1">
    <citation type="submission" date="2022-07" db="EMBL/GenBank/DDBJ databases">
        <title>Phylogenomic reconstructions and comparative analyses of Kickxellomycotina fungi.</title>
        <authorList>
            <person name="Reynolds N.K."/>
            <person name="Stajich J.E."/>
            <person name="Barry K."/>
            <person name="Grigoriev I.V."/>
            <person name="Crous P."/>
            <person name="Smith M.E."/>
        </authorList>
    </citation>
    <scope>NUCLEOTIDE SEQUENCE</scope>
    <source>
        <strain evidence="4">NRRL 1565</strain>
    </source>
</reference>
<dbReference type="InterPro" id="IPR000504">
    <property type="entry name" value="RRM_dom"/>
</dbReference>
<evidence type="ECO:0000313" key="4">
    <source>
        <dbReference type="EMBL" id="KAJ2803169.1"/>
    </source>
</evidence>
<feature type="domain" description="RRM" evidence="3">
    <location>
        <begin position="300"/>
        <end position="383"/>
    </location>
</feature>
<dbReference type="GO" id="GO:0006397">
    <property type="term" value="P:mRNA processing"/>
    <property type="evidence" value="ECO:0007669"/>
    <property type="project" value="InterPro"/>
</dbReference>
<dbReference type="EMBL" id="JANBUO010000560">
    <property type="protein sequence ID" value="KAJ2803169.1"/>
    <property type="molecule type" value="Genomic_DNA"/>
</dbReference>
<evidence type="ECO:0000256" key="1">
    <source>
        <dbReference type="PROSITE-ProRule" id="PRU00176"/>
    </source>
</evidence>
<dbReference type="OrthoDB" id="5411533at2759"/>
<gene>
    <name evidence="4" type="primary">rsd1</name>
    <name evidence="4" type="ORF">H4R20_003001</name>
</gene>
<dbReference type="PANTHER" id="PTHR48036">
    <property type="entry name" value="SPLICING FACTOR (PAD-1), PUTATIVE (AFU_ORTHOLOGUE AFUA_1G15810)-RELATED"/>
    <property type="match status" value="1"/>
</dbReference>
<name>A0A9W8HUI5_9FUNG</name>
<dbReference type="GO" id="GO:0005634">
    <property type="term" value="C:nucleus"/>
    <property type="evidence" value="ECO:0007669"/>
    <property type="project" value="InterPro"/>
</dbReference>
<keyword evidence="5" id="KW-1185">Reference proteome</keyword>
<feature type="region of interest" description="Disordered" evidence="2">
    <location>
        <begin position="389"/>
        <end position="444"/>
    </location>
</feature>
<dbReference type="SMART" id="SM00361">
    <property type="entry name" value="RRM_1"/>
    <property type="match status" value="1"/>
</dbReference>
<proteinExistence type="predicted"/>
<feature type="compositionally biased region" description="Basic residues" evidence="2">
    <location>
        <begin position="145"/>
        <end position="156"/>
    </location>
</feature>
<protein>
    <submittedName>
        <fullName evidence="4">Phosphatidylinositol-3-phosphatase SAC1</fullName>
    </submittedName>
</protein>
<feature type="region of interest" description="Disordered" evidence="2">
    <location>
        <begin position="21"/>
        <end position="193"/>
    </location>
</feature>